<gene>
    <name evidence="6" type="ORF">NYM_LOCUS3776</name>
</gene>
<dbReference type="OrthoDB" id="26525at2759"/>
<organism evidence="6">
    <name type="scientific">Nymphaea colorata</name>
    <name type="common">pocket water lily</name>
    <dbReference type="NCBI Taxonomy" id="210225"/>
    <lineage>
        <taxon>Eukaryota</taxon>
        <taxon>Viridiplantae</taxon>
        <taxon>Streptophyta</taxon>
        <taxon>Embryophyta</taxon>
        <taxon>Tracheophyta</taxon>
        <taxon>Spermatophyta</taxon>
        <taxon>Magnoliopsida</taxon>
        <taxon>Nymphaeales</taxon>
        <taxon>Nymphaeaceae</taxon>
        <taxon>Nymphaea</taxon>
    </lineage>
</organism>
<dbReference type="GO" id="GO:0005509">
    <property type="term" value="F:calcium ion binding"/>
    <property type="evidence" value="ECO:0007669"/>
    <property type="project" value="InterPro"/>
</dbReference>
<dbReference type="Pfam" id="PF13499">
    <property type="entry name" value="EF-hand_7"/>
    <property type="match status" value="2"/>
</dbReference>
<evidence type="ECO:0000313" key="6">
    <source>
        <dbReference type="EMBL" id="VVV53498.1"/>
    </source>
</evidence>
<dbReference type="PANTHER" id="PTHR10891">
    <property type="entry name" value="EF-HAND CALCIUM-BINDING DOMAIN CONTAINING PROTEIN"/>
    <property type="match status" value="1"/>
</dbReference>
<dbReference type="EMBL" id="LR721775">
    <property type="protein sequence ID" value="VVV53498.1"/>
    <property type="molecule type" value="Genomic_DNA"/>
</dbReference>
<dbReference type="FunFam" id="1.10.238.10:FF:000178">
    <property type="entry name" value="Calmodulin-2 A"/>
    <property type="match status" value="1"/>
</dbReference>
<dbReference type="InterPro" id="IPR018247">
    <property type="entry name" value="EF_Hand_1_Ca_BS"/>
</dbReference>
<evidence type="ECO:0000259" key="5">
    <source>
        <dbReference type="PROSITE" id="PS50222"/>
    </source>
</evidence>
<dbReference type="PROSITE" id="PS00018">
    <property type="entry name" value="EF_HAND_1"/>
    <property type="match status" value="2"/>
</dbReference>
<dbReference type="InterPro" id="IPR002048">
    <property type="entry name" value="EF_hand_dom"/>
</dbReference>
<evidence type="ECO:0000256" key="4">
    <source>
        <dbReference type="SAM" id="MobiDB-lite"/>
    </source>
</evidence>
<evidence type="ECO:0000256" key="2">
    <source>
        <dbReference type="ARBA" id="ARBA00022737"/>
    </source>
</evidence>
<feature type="domain" description="EF-hand" evidence="5">
    <location>
        <begin position="121"/>
        <end position="155"/>
    </location>
</feature>
<sequence>MKFNGLKLTGLFKVRANSSSPTWSPGTICSSPSPPAGLPRNRAGTPTSVLPSPRRFLPSQMVTVPASVGEIVEESPSSSGYFSPAAQWEVDKVFKLFDDKGSGKISCHELGSILRWFSAEMNEEEVASIVHDADVDGDGFISLEEFEKLSKSPQAAAGSDLVDAFNVFDTDRDGKISVYELRRVFVALGDEDCTLEDCLRMIRGVDKDGDGYVDFEEFVTMMTRS</sequence>
<keyword evidence="2" id="KW-0677">Repeat</keyword>
<dbReference type="InterPro" id="IPR039647">
    <property type="entry name" value="EF_hand_pair_protein_CML-like"/>
</dbReference>
<keyword evidence="1" id="KW-0479">Metal-binding</keyword>
<feature type="domain" description="EF-hand" evidence="5">
    <location>
        <begin position="156"/>
        <end position="191"/>
    </location>
</feature>
<dbReference type="PROSITE" id="PS50222">
    <property type="entry name" value="EF_HAND_2"/>
    <property type="match status" value="4"/>
</dbReference>
<dbReference type="GO" id="GO:0043226">
    <property type="term" value="C:organelle"/>
    <property type="evidence" value="ECO:0007669"/>
    <property type="project" value="UniProtKB-ARBA"/>
</dbReference>
<dbReference type="SMART" id="SM00054">
    <property type="entry name" value="EFh"/>
    <property type="match status" value="4"/>
</dbReference>
<accession>A0A5K0WMF3</accession>
<feature type="domain" description="EF-hand" evidence="5">
    <location>
        <begin position="193"/>
        <end position="225"/>
    </location>
</feature>
<reference evidence="6" key="1">
    <citation type="submission" date="2019-09" db="EMBL/GenBank/DDBJ databases">
        <authorList>
            <person name="Zhang L."/>
        </authorList>
    </citation>
    <scope>NUCLEOTIDE SEQUENCE</scope>
</reference>
<name>A0A5K0WMF3_9MAGN</name>
<protein>
    <recommendedName>
        <fullName evidence="5">EF-hand domain-containing protein</fullName>
    </recommendedName>
</protein>
<dbReference type="SUPFAM" id="SSF47473">
    <property type="entry name" value="EF-hand"/>
    <property type="match status" value="1"/>
</dbReference>
<feature type="domain" description="EF-hand" evidence="5">
    <location>
        <begin position="89"/>
        <end position="120"/>
    </location>
</feature>
<dbReference type="OMA" id="ISCHELG"/>
<proteinExistence type="predicted"/>
<keyword evidence="3" id="KW-0106">Calcium</keyword>
<dbReference type="AlphaFoldDB" id="A0A5K0WMF3"/>
<dbReference type="InterPro" id="IPR011992">
    <property type="entry name" value="EF-hand-dom_pair"/>
</dbReference>
<feature type="region of interest" description="Disordered" evidence="4">
    <location>
        <begin position="17"/>
        <end position="49"/>
    </location>
</feature>
<evidence type="ECO:0000256" key="3">
    <source>
        <dbReference type="ARBA" id="ARBA00022837"/>
    </source>
</evidence>
<dbReference type="Gramene" id="NC10G0032600.1">
    <property type="protein sequence ID" value="NC10G0032600.1:cds"/>
    <property type="gene ID" value="NC10G0032600"/>
</dbReference>
<dbReference type="Gene3D" id="1.10.238.10">
    <property type="entry name" value="EF-hand"/>
    <property type="match status" value="2"/>
</dbReference>
<feature type="compositionally biased region" description="Polar residues" evidence="4">
    <location>
        <begin position="17"/>
        <end position="31"/>
    </location>
</feature>
<evidence type="ECO:0000256" key="1">
    <source>
        <dbReference type="ARBA" id="ARBA00022723"/>
    </source>
</evidence>
<dbReference type="CDD" id="cd00051">
    <property type="entry name" value="EFh"/>
    <property type="match status" value="2"/>
</dbReference>